<keyword evidence="3 5" id="KW-0489">Methyltransferase</keyword>
<accession>A0A0B2NPI8</accession>
<dbReference type="GO" id="GO:0005737">
    <property type="term" value="C:cytoplasm"/>
    <property type="evidence" value="ECO:0007669"/>
    <property type="project" value="UniProtKB-SubCell"/>
</dbReference>
<dbReference type="PANTHER" id="PTHR13200">
    <property type="entry name" value="EEF1A LYSINE METHYLTRANSFERASE 1"/>
    <property type="match status" value="1"/>
</dbReference>
<protein>
    <submittedName>
        <fullName evidence="5">N(6)-adenine-specific DNA methyltransferase 2</fullName>
        <ecNumber evidence="5">1.6.5.3</ecNumber>
    </submittedName>
</protein>
<evidence type="ECO:0000256" key="2">
    <source>
        <dbReference type="ARBA" id="ARBA00022490"/>
    </source>
</evidence>
<keyword evidence="2" id="KW-0963">Cytoplasm</keyword>
<dbReference type="Proteomes" id="UP000053555">
    <property type="component" value="Unassembled WGS sequence"/>
</dbReference>
<gene>
    <name evidence="5" type="ORF">glysoja_040029</name>
</gene>
<comment type="subcellular location">
    <subcellularLocation>
        <location evidence="1">Cytoplasm</location>
    </subcellularLocation>
</comment>
<evidence type="ECO:0000256" key="1">
    <source>
        <dbReference type="ARBA" id="ARBA00004496"/>
    </source>
</evidence>
<dbReference type="InterPro" id="IPR019369">
    <property type="entry name" value="Efm5/EEF1AKMT1"/>
</dbReference>
<proteinExistence type="predicted"/>
<dbReference type="EC" id="1.6.5.3" evidence="5"/>
<evidence type="ECO:0000256" key="4">
    <source>
        <dbReference type="ARBA" id="ARBA00022679"/>
    </source>
</evidence>
<keyword evidence="5" id="KW-0560">Oxidoreductase</keyword>
<reference evidence="5" key="1">
    <citation type="submission" date="2014-07" db="EMBL/GenBank/DDBJ databases">
        <title>Identification of a novel salt tolerance gene in wild soybean by whole-genome sequencing.</title>
        <authorList>
            <person name="Lam H.-M."/>
            <person name="Qi X."/>
            <person name="Li M.-W."/>
            <person name="Liu X."/>
            <person name="Xie M."/>
            <person name="Ni M."/>
            <person name="Xu X."/>
        </authorList>
    </citation>
    <scope>NUCLEOTIDE SEQUENCE [LARGE SCALE GENOMIC DNA]</scope>
    <source>
        <tissue evidence="5">Root</tissue>
    </source>
</reference>
<dbReference type="PANTHER" id="PTHR13200:SF0">
    <property type="entry name" value="EEF1A LYSINE METHYLTRANSFERASE 1"/>
    <property type="match status" value="1"/>
</dbReference>
<sequence length="204" mass="22604">MIWGGVIVLMADGMDLGWKGRPTLACNGSKVSGGGWAQMMEVLGVRKKKEVLALCGGGIRARVACIACPTLYAYLKKMDPNVSMQLLEYDKRFGQYGSEYTFYDYNHPEDIPSELKHSCKVVVADPPYLSKECLEKVAETIHLLVQPGESFLLLLTGEVQKETAAEILGLHPCGFRPQHSSKLGNEFRLFSNYDPGTRLGGWEK</sequence>
<dbReference type="InterPro" id="IPR029063">
    <property type="entry name" value="SAM-dependent_MTases_sf"/>
</dbReference>
<organism evidence="5">
    <name type="scientific">Glycine soja</name>
    <name type="common">Wild soybean</name>
    <dbReference type="NCBI Taxonomy" id="3848"/>
    <lineage>
        <taxon>Eukaryota</taxon>
        <taxon>Viridiplantae</taxon>
        <taxon>Streptophyta</taxon>
        <taxon>Embryophyta</taxon>
        <taxon>Tracheophyta</taxon>
        <taxon>Spermatophyta</taxon>
        <taxon>Magnoliopsida</taxon>
        <taxon>eudicotyledons</taxon>
        <taxon>Gunneridae</taxon>
        <taxon>Pentapetalae</taxon>
        <taxon>rosids</taxon>
        <taxon>fabids</taxon>
        <taxon>Fabales</taxon>
        <taxon>Fabaceae</taxon>
        <taxon>Papilionoideae</taxon>
        <taxon>50 kb inversion clade</taxon>
        <taxon>NPAAA clade</taxon>
        <taxon>indigoferoid/millettioid clade</taxon>
        <taxon>Phaseoleae</taxon>
        <taxon>Glycine</taxon>
        <taxon>Glycine subgen. Soja</taxon>
    </lineage>
</organism>
<evidence type="ECO:0000313" key="5">
    <source>
        <dbReference type="EMBL" id="KHM98954.1"/>
    </source>
</evidence>
<dbReference type="EMBL" id="KN672215">
    <property type="protein sequence ID" value="KHM98954.1"/>
    <property type="molecule type" value="Genomic_DNA"/>
</dbReference>
<keyword evidence="4 5" id="KW-0808">Transferase</keyword>
<name>A0A0B2NPI8_GLYSO</name>
<dbReference type="AlphaFoldDB" id="A0A0B2NPI8"/>
<dbReference type="Gene3D" id="3.40.50.150">
    <property type="entry name" value="Vaccinia Virus protein VP39"/>
    <property type="match status" value="1"/>
</dbReference>
<dbReference type="InterPro" id="IPR041370">
    <property type="entry name" value="Mlase_EEF1AKMT1/ZCCHC4"/>
</dbReference>
<dbReference type="GO" id="GO:0016279">
    <property type="term" value="F:protein-lysine N-methyltransferase activity"/>
    <property type="evidence" value="ECO:0007669"/>
    <property type="project" value="InterPro"/>
</dbReference>
<dbReference type="Pfam" id="PF10237">
    <property type="entry name" value="N6-adenineMlase"/>
    <property type="match status" value="1"/>
</dbReference>
<dbReference type="GO" id="GO:0032259">
    <property type="term" value="P:methylation"/>
    <property type="evidence" value="ECO:0007669"/>
    <property type="project" value="UniProtKB-KW"/>
</dbReference>
<evidence type="ECO:0000256" key="3">
    <source>
        <dbReference type="ARBA" id="ARBA00022603"/>
    </source>
</evidence>
<dbReference type="GO" id="GO:0016491">
    <property type="term" value="F:oxidoreductase activity"/>
    <property type="evidence" value="ECO:0007669"/>
    <property type="project" value="UniProtKB-KW"/>
</dbReference>